<evidence type="ECO:0000256" key="5">
    <source>
        <dbReference type="ARBA" id="ARBA00023239"/>
    </source>
</evidence>
<dbReference type="GO" id="GO:0006729">
    <property type="term" value="P:tetrahydrobiopterin biosynthetic process"/>
    <property type="evidence" value="ECO:0007669"/>
    <property type="project" value="InterPro"/>
</dbReference>
<evidence type="ECO:0000313" key="7">
    <source>
        <dbReference type="Proteomes" id="UP000321805"/>
    </source>
</evidence>
<accession>A0A5B8UBP1</accession>
<name>A0A5B8UBP1_9ACTN</name>
<dbReference type="KEGG" id="bsol:FSW04_22400"/>
<protein>
    <recommendedName>
        <fullName evidence="4">Putative pterin-4-alpha-carbinolamine dehydratase</fullName>
        <ecNumber evidence="3">4.2.1.96</ecNumber>
    </recommendedName>
</protein>
<evidence type="ECO:0000256" key="2">
    <source>
        <dbReference type="ARBA" id="ARBA00006472"/>
    </source>
</evidence>
<evidence type="ECO:0000256" key="4">
    <source>
        <dbReference type="ARBA" id="ARBA00021735"/>
    </source>
</evidence>
<dbReference type="EC" id="4.2.1.96" evidence="3"/>
<dbReference type="RefSeq" id="WP_146922415.1">
    <property type="nucleotide sequence ID" value="NZ_CP042430.1"/>
</dbReference>
<evidence type="ECO:0000256" key="1">
    <source>
        <dbReference type="ARBA" id="ARBA00001554"/>
    </source>
</evidence>
<proteinExistence type="inferred from homology"/>
<keyword evidence="5 6" id="KW-0456">Lyase</keyword>
<gene>
    <name evidence="6" type="ORF">FSW04_22400</name>
</gene>
<sequence>MAELLDDREIDEALEGVAGWRREDDAIVRDLEFADFAAAIAFVDAVAAEAEAADHHPDILVHGWNKVRLSVTNHSAGGLTRADFALAAAVDALPGG</sequence>
<dbReference type="PANTHER" id="PTHR12599">
    <property type="entry name" value="PTERIN-4-ALPHA-CARBINOLAMINE DEHYDRATASE"/>
    <property type="match status" value="1"/>
</dbReference>
<dbReference type="InterPro" id="IPR001533">
    <property type="entry name" value="Pterin_deHydtase"/>
</dbReference>
<dbReference type="OrthoDB" id="15077at2"/>
<dbReference type="EMBL" id="CP042430">
    <property type="protein sequence ID" value="QEC50051.1"/>
    <property type="molecule type" value="Genomic_DNA"/>
</dbReference>
<dbReference type="NCBIfam" id="NF002017">
    <property type="entry name" value="PRK00823.1-2"/>
    <property type="match status" value="1"/>
</dbReference>
<dbReference type="Gene3D" id="3.30.1360.20">
    <property type="entry name" value="Transcriptional coactivator/pterin dehydratase"/>
    <property type="match status" value="1"/>
</dbReference>
<dbReference type="SUPFAM" id="SSF55248">
    <property type="entry name" value="PCD-like"/>
    <property type="match status" value="1"/>
</dbReference>
<dbReference type="GO" id="GO:0008124">
    <property type="term" value="F:4-alpha-hydroxytetrahydrobiopterin dehydratase activity"/>
    <property type="evidence" value="ECO:0007669"/>
    <property type="project" value="UniProtKB-EC"/>
</dbReference>
<dbReference type="PANTHER" id="PTHR12599:SF0">
    <property type="entry name" value="PTERIN-4-ALPHA-CARBINOLAMINE DEHYDRATASE"/>
    <property type="match status" value="1"/>
</dbReference>
<dbReference type="Proteomes" id="UP000321805">
    <property type="component" value="Chromosome"/>
</dbReference>
<reference evidence="6 7" key="1">
    <citation type="journal article" date="2018" name="J. Microbiol.">
        <title>Baekduia soli gen. nov., sp. nov., a novel bacterium isolated from the soil of Baekdu Mountain and proposal of a novel family name, Baekduiaceae fam. nov.</title>
        <authorList>
            <person name="An D.S."/>
            <person name="Siddiqi M.Z."/>
            <person name="Kim K.H."/>
            <person name="Yu H.S."/>
            <person name="Im W.T."/>
        </authorList>
    </citation>
    <scope>NUCLEOTIDE SEQUENCE [LARGE SCALE GENOMIC DNA]</scope>
    <source>
        <strain evidence="6 7">BR7-21</strain>
    </source>
</reference>
<evidence type="ECO:0000256" key="3">
    <source>
        <dbReference type="ARBA" id="ARBA00013252"/>
    </source>
</evidence>
<organism evidence="6 7">
    <name type="scientific">Baekduia soli</name>
    <dbReference type="NCBI Taxonomy" id="496014"/>
    <lineage>
        <taxon>Bacteria</taxon>
        <taxon>Bacillati</taxon>
        <taxon>Actinomycetota</taxon>
        <taxon>Thermoleophilia</taxon>
        <taxon>Solirubrobacterales</taxon>
        <taxon>Baekduiaceae</taxon>
        <taxon>Baekduia</taxon>
    </lineage>
</organism>
<dbReference type="InterPro" id="IPR036428">
    <property type="entry name" value="PCD_sf"/>
</dbReference>
<comment type="similarity">
    <text evidence="2">Belongs to the pterin-4-alpha-carbinolamine dehydratase family.</text>
</comment>
<dbReference type="Pfam" id="PF01329">
    <property type="entry name" value="Pterin_4a"/>
    <property type="match status" value="1"/>
</dbReference>
<dbReference type="AlphaFoldDB" id="A0A5B8UBP1"/>
<keyword evidence="7" id="KW-1185">Reference proteome</keyword>
<evidence type="ECO:0000313" key="6">
    <source>
        <dbReference type="EMBL" id="QEC50051.1"/>
    </source>
</evidence>
<comment type="catalytic activity">
    <reaction evidence="1">
        <text>(4aS,6R)-4a-hydroxy-L-erythro-5,6,7,8-tetrahydrobiopterin = (6R)-L-erythro-6,7-dihydrobiopterin + H2O</text>
        <dbReference type="Rhea" id="RHEA:11920"/>
        <dbReference type="ChEBI" id="CHEBI:15377"/>
        <dbReference type="ChEBI" id="CHEBI:15642"/>
        <dbReference type="ChEBI" id="CHEBI:43120"/>
        <dbReference type="EC" id="4.2.1.96"/>
    </reaction>
</comment>